<reference evidence="6 7" key="1">
    <citation type="submission" date="2018-08" db="EMBL/GenBank/DDBJ databases">
        <title>Lysinibacillus sp. YLB-03 draft genome sequence.</title>
        <authorList>
            <person name="Yu L."/>
        </authorList>
    </citation>
    <scope>NUCLEOTIDE SEQUENCE [LARGE SCALE GENOMIC DNA]</scope>
    <source>
        <strain evidence="6 7">YLB-03</strain>
    </source>
</reference>
<sequence>MFKKILPLLCLTLFLGACNINENLPIEEHFARNGIADTEIGGTHDVTSFEEYPLVNVIDGDTIKIKYNGSNESVRFLLVDTPETNHETLGEQPYGQEAKAFTKALLEGQETVYLEFDVSYRDKYKRLLAYVYTADGKSVQEELLKNGLARVAYIYEPNTKHVDWFEAVQKQARKQEIGIWSVENYATARGYDKKVFEEKQTEENHNSKSSCTIKGNINSRGKKIYHSPGQQNYESTNPEELFCSAKEAEAAGYKAAPN</sequence>
<comment type="caution">
    <text evidence="6">The sequence shown here is derived from an EMBL/GenBank/DDBJ whole genome shotgun (WGS) entry which is preliminary data.</text>
</comment>
<accession>A0A396SKE8</accession>
<evidence type="ECO:0000256" key="1">
    <source>
        <dbReference type="ARBA" id="ARBA00022722"/>
    </source>
</evidence>
<dbReference type="EMBL" id="QWEI01000001">
    <property type="protein sequence ID" value="RHW39839.1"/>
    <property type="molecule type" value="Genomic_DNA"/>
</dbReference>
<evidence type="ECO:0000256" key="2">
    <source>
        <dbReference type="ARBA" id="ARBA00022759"/>
    </source>
</evidence>
<evidence type="ECO:0000313" key="6">
    <source>
        <dbReference type="EMBL" id="RHW39839.1"/>
    </source>
</evidence>
<dbReference type="PANTHER" id="PTHR12302">
    <property type="entry name" value="EBNA2 BINDING PROTEIN P100"/>
    <property type="match status" value="1"/>
</dbReference>
<feature type="signal peptide" evidence="4">
    <location>
        <begin position="1"/>
        <end position="19"/>
    </location>
</feature>
<dbReference type="Pfam" id="PF00565">
    <property type="entry name" value="SNase"/>
    <property type="match status" value="1"/>
</dbReference>
<dbReference type="SMART" id="SM00318">
    <property type="entry name" value="SNc"/>
    <property type="match status" value="1"/>
</dbReference>
<dbReference type="GO" id="GO:0004519">
    <property type="term" value="F:endonuclease activity"/>
    <property type="evidence" value="ECO:0007669"/>
    <property type="project" value="UniProtKB-KW"/>
</dbReference>
<dbReference type="RefSeq" id="WP_118874849.1">
    <property type="nucleotide sequence ID" value="NZ_QWEI01000001.1"/>
</dbReference>
<dbReference type="AlphaFoldDB" id="A0A396SKE8"/>
<evidence type="ECO:0000256" key="4">
    <source>
        <dbReference type="SAM" id="SignalP"/>
    </source>
</evidence>
<evidence type="ECO:0000259" key="5">
    <source>
        <dbReference type="PROSITE" id="PS50830"/>
    </source>
</evidence>
<keyword evidence="3" id="KW-0378">Hydrolase</keyword>
<dbReference type="InterPro" id="IPR016071">
    <property type="entry name" value="Staphylococal_nuclease_OB-fold"/>
</dbReference>
<dbReference type="GO" id="GO:0016787">
    <property type="term" value="F:hydrolase activity"/>
    <property type="evidence" value="ECO:0007669"/>
    <property type="project" value="UniProtKB-KW"/>
</dbReference>
<dbReference type="InterPro" id="IPR035437">
    <property type="entry name" value="SNase_OB-fold_sf"/>
</dbReference>
<dbReference type="OrthoDB" id="4376109at2"/>
<keyword evidence="4" id="KW-0732">Signal</keyword>
<gene>
    <name evidence="6" type="ORF">D1B33_03015</name>
</gene>
<evidence type="ECO:0000313" key="7">
    <source>
        <dbReference type="Proteomes" id="UP000265692"/>
    </source>
</evidence>
<evidence type="ECO:0000256" key="3">
    <source>
        <dbReference type="ARBA" id="ARBA00022801"/>
    </source>
</evidence>
<feature type="chain" id="PRO_5039620866" evidence="4">
    <location>
        <begin position="20"/>
        <end position="258"/>
    </location>
</feature>
<protein>
    <submittedName>
        <fullName evidence="6">Thermonuclease</fullName>
    </submittedName>
</protein>
<proteinExistence type="predicted"/>
<name>A0A396SKE8_9BACL</name>
<keyword evidence="7" id="KW-1185">Reference proteome</keyword>
<dbReference type="PROSITE" id="PS50830">
    <property type="entry name" value="TNASE_3"/>
    <property type="match status" value="1"/>
</dbReference>
<keyword evidence="1" id="KW-0540">Nuclease</keyword>
<dbReference type="Proteomes" id="UP000265692">
    <property type="component" value="Unassembled WGS sequence"/>
</dbReference>
<dbReference type="PROSITE" id="PS51257">
    <property type="entry name" value="PROKAR_LIPOPROTEIN"/>
    <property type="match status" value="1"/>
</dbReference>
<dbReference type="PANTHER" id="PTHR12302:SF3">
    <property type="entry name" value="SERINE_THREONINE-PROTEIN KINASE 31"/>
    <property type="match status" value="1"/>
</dbReference>
<organism evidence="6 7">
    <name type="scientific">Ureibacillus yapensis</name>
    <dbReference type="NCBI Taxonomy" id="2304605"/>
    <lineage>
        <taxon>Bacteria</taxon>
        <taxon>Bacillati</taxon>
        <taxon>Bacillota</taxon>
        <taxon>Bacilli</taxon>
        <taxon>Bacillales</taxon>
        <taxon>Caryophanaceae</taxon>
        <taxon>Ureibacillus</taxon>
    </lineage>
</organism>
<feature type="domain" description="TNase-like" evidence="5">
    <location>
        <begin position="48"/>
        <end position="182"/>
    </location>
</feature>
<keyword evidence="2" id="KW-0255">Endonuclease</keyword>
<dbReference type="SUPFAM" id="SSF50199">
    <property type="entry name" value="Staphylococcal nuclease"/>
    <property type="match status" value="1"/>
</dbReference>
<dbReference type="Gene3D" id="2.40.50.90">
    <property type="match status" value="1"/>
</dbReference>
<dbReference type="CDD" id="cd00175">
    <property type="entry name" value="SNc"/>
    <property type="match status" value="1"/>
</dbReference>